<dbReference type="OrthoDB" id="3699454at2"/>
<evidence type="ECO:0000256" key="1">
    <source>
        <dbReference type="ARBA" id="ARBA00001968"/>
    </source>
</evidence>
<organism evidence="4 5">
    <name type="scientific">Pseudonocardia asaccharolytica DSM 44247 = NBRC 16224</name>
    <dbReference type="NCBI Taxonomy" id="1123024"/>
    <lineage>
        <taxon>Bacteria</taxon>
        <taxon>Bacillati</taxon>
        <taxon>Actinomycetota</taxon>
        <taxon>Actinomycetes</taxon>
        <taxon>Pseudonocardiales</taxon>
        <taxon>Pseudonocardiaceae</taxon>
        <taxon>Pseudonocardia</taxon>
    </lineage>
</organism>
<feature type="domain" description="DDE Tnp4" evidence="3">
    <location>
        <begin position="127"/>
        <end position="270"/>
    </location>
</feature>
<evidence type="ECO:0000259" key="3">
    <source>
        <dbReference type="Pfam" id="PF13359"/>
    </source>
</evidence>
<dbReference type="AlphaFoldDB" id="A0A511D215"/>
<comment type="cofactor">
    <cofactor evidence="1">
        <name>a divalent metal cation</name>
        <dbReference type="ChEBI" id="CHEBI:60240"/>
    </cofactor>
</comment>
<dbReference type="RefSeq" id="WP_028929704.1">
    <property type="nucleotide sequence ID" value="NZ_AUII01000005.1"/>
</dbReference>
<evidence type="ECO:0000313" key="4">
    <source>
        <dbReference type="EMBL" id="GEL18819.1"/>
    </source>
</evidence>
<dbReference type="InterPro" id="IPR027806">
    <property type="entry name" value="HARBI1_dom"/>
</dbReference>
<dbReference type="EMBL" id="BJVI01000026">
    <property type="protein sequence ID" value="GEL18819.1"/>
    <property type="molecule type" value="Genomic_DNA"/>
</dbReference>
<keyword evidence="5" id="KW-1185">Reference proteome</keyword>
<sequence>MIAYRAMLDVPRELVSMLAGLLRAERRRRGTRAKTRALTCWYQAILVLAWYRRREDIALLGAGFTISRATSYRYLAEGVTVLAAEAPDLHEALQRVAEEGWSHVILDGKLFGTDRVAATTTGTKGTTIHAWYSGKHHGFGGNIQAVMRPDGLPIWTSAVTEGHTHDLTAARDHHILGALYWAASRLHLPTLADGGYEGAGRGVHTPVGKPGDGQALGADNQTYNALLRGARARGERGFALLVGRWRALHHITAGPGRISDIVHAALVLTQFEHRYLRTSC</sequence>
<comment type="caution">
    <text evidence="4">The sequence shown here is derived from an EMBL/GenBank/DDBJ whole genome shotgun (WGS) entry which is preliminary data.</text>
</comment>
<dbReference type="STRING" id="1123024.GCA_000423625_01746"/>
<accession>A0A511D215</accession>
<gene>
    <name evidence="4" type="ORF">PA7_26560</name>
</gene>
<reference evidence="4 5" key="1">
    <citation type="submission" date="2019-07" db="EMBL/GenBank/DDBJ databases">
        <title>Whole genome shotgun sequence of Pseudonocardia asaccharolytica NBRC 16224.</title>
        <authorList>
            <person name="Hosoyama A."/>
            <person name="Uohara A."/>
            <person name="Ohji S."/>
            <person name="Ichikawa N."/>
        </authorList>
    </citation>
    <scope>NUCLEOTIDE SEQUENCE [LARGE SCALE GENOMIC DNA]</scope>
    <source>
        <strain evidence="4 5">NBRC 16224</strain>
    </source>
</reference>
<evidence type="ECO:0000256" key="2">
    <source>
        <dbReference type="ARBA" id="ARBA00022723"/>
    </source>
</evidence>
<evidence type="ECO:0000313" key="5">
    <source>
        <dbReference type="Proteomes" id="UP000321328"/>
    </source>
</evidence>
<dbReference type="Pfam" id="PF13359">
    <property type="entry name" value="DDE_Tnp_4"/>
    <property type="match status" value="1"/>
</dbReference>
<name>A0A511D215_9PSEU</name>
<dbReference type="Proteomes" id="UP000321328">
    <property type="component" value="Unassembled WGS sequence"/>
</dbReference>
<protein>
    <submittedName>
        <fullName evidence="4">Transposase</fullName>
    </submittedName>
</protein>
<dbReference type="GO" id="GO:0046872">
    <property type="term" value="F:metal ion binding"/>
    <property type="evidence" value="ECO:0007669"/>
    <property type="project" value="UniProtKB-KW"/>
</dbReference>
<proteinExistence type="predicted"/>
<keyword evidence="2" id="KW-0479">Metal-binding</keyword>